<sequence length="1274" mass="139621">MDEKAREREFYRYYQPFSRSFDPELSRYTADSEQAGNATPYCSSDLALAAFAQLGALRLNARRAIISFFDRNHQIVLAEATRTLSLQTNEPSDPADKLWRGAGVFARGNSVCEHTTELPVIMDEKLLHNTTTNVVIIPDLSKTADYCGKPFSRTVMAHLEMVRIQAEHKRSQAMIRGFGSFIEGNSSLNDWWLSLSNRKHDRKNSLITREVLQNIAPEKYERSSGGTIGQNAPEQSNTATNDGSRPQTLRLSSKEHSSTASSRNDSSASKDDSQLEQTPSETEDEREDDLSSHIRGAFSRAVRIIREAIDVDGAVFLDASVTSYGGLVARPSRDEDAAGSGTQKEQAVHTVIVHGEDIKEQGYKTPDSESESDSASERNCPILGCCSTESGSIFGNTESSAPELPISESLMQSLLQTYPNGAVFNFDDDVPLDAVADCVAGKQHKPKHNDHSSHKGVRAQHEQELRKVFPGVRSLILVGLWDSHRERWFAGSLLWSFSPIRIFTLDNELSYLAAFGDSIMAEVARLDARLADKAKANFISTISHELRSPLHGILGSVECFQDTVFDAFQENLIHTVETCGKTLLDTIDHLLDFAKINNFMKRSSGKGRVSRGRRDLSLAAPSSEKHELRQGMMSLDGDVDLSVISEEVVETVFAGYDYLYTSTEHPQAHAAGVGSSKIFVENAMDPQTKGPNVRHLSKDDGVTLILDFEKAVDSHWVFQTQAGAWRRIILNLIGNSLKYTREGFIKVKLGAVPLPTRSKGGISKVTLTVTDSGKGISSDFLRDRLFTPFSQEDPHTPGTGLGLSIIQQIVAGMGGNIEVQSTPNGGTEVSVTMHMVHAPLAQESVEQSIITSTAERMHGLRLNFFDSQAPQSQPNPDIRAPENARYFFMQSFRTMCRDWLEIDAEIVSTLTSKDADIFVTTERGAGMIERQEDPAHLEPIEGKEKLLLVICDAASSAHWLRNHATAGHALDIAEYIAQPLGPRKLAKALVACFNRMNNAQTPNDMGARSRAHSPAPTPKEAFPTSAANPTERPGLASASADPPLTHPKTDTLDLPPRDVPADFQSNIKAESSQHATESLKPGPELYKDPSHSTQHPTASSDHGKMARSPTATVTPKPTLSVLLVDDNRINLQLLVTYMKKNNHSYVCAMNGLEALESYKKAFEAAKTRDGMHANVLPNVAGAAANPRAFDFVLMDISMPVMDGLESTRRIRQYEREKGVRASNIIALTGLASEQAQLEAFSSGVDLFVTKPVRLKELTEILGGTGMAKGGSPTV</sequence>
<accession>A0ACC3SJK2</accession>
<dbReference type="Proteomes" id="UP001320706">
    <property type="component" value="Unassembled WGS sequence"/>
</dbReference>
<organism evidence="1 2">
    <name type="scientific">Zalaria obscura</name>
    <dbReference type="NCBI Taxonomy" id="2024903"/>
    <lineage>
        <taxon>Eukaryota</taxon>
        <taxon>Fungi</taxon>
        <taxon>Dikarya</taxon>
        <taxon>Ascomycota</taxon>
        <taxon>Pezizomycotina</taxon>
        <taxon>Dothideomycetes</taxon>
        <taxon>Dothideomycetidae</taxon>
        <taxon>Dothideales</taxon>
        <taxon>Zalariaceae</taxon>
        <taxon>Zalaria</taxon>
    </lineage>
</organism>
<evidence type="ECO:0000313" key="2">
    <source>
        <dbReference type="Proteomes" id="UP001320706"/>
    </source>
</evidence>
<evidence type="ECO:0000313" key="1">
    <source>
        <dbReference type="EMBL" id="KAK8216707.1"/>
    </source>
</evidence>
<reference evidence="1" key="1">
    <citation type="submission" date="2024-02" db="EMBL/GenBank/DDBJ databases">
        <title>Metagenome Assembled Genome of Zalaria obscura JY119.</title>
        <authorList>
            <person name="Vighnesh L."/>
            <person name="Jagadeeshwari U."/>
            <person name="Venkata Ramana C."/>
            <person name="Sasikala C."/>
        </authorList>
    </citation>
    <scope>NUCLEOTIDE SEQUENCE</scope>
    <source>
        <strain evidence="1">JY119</strain>
    </source>
</reference>
<gene>
    <name evidence="1" type="ORF">M8818_001670</name>
</gene>
<comment type="caution">
    <text evidence="1">The sequence shown here is derived from an EMBL/GenBank/DDBJ whole genome shotgun (WGS) entry which is preliminary data.</text>
</comment>
<keyword evidence="2" id="KW-1185">Reference proteome</keyword>
<name>A0ACC3SJK2_9PEZI</name>
<proteinExistence type="predicted"/>
<dbReference type="EMBL" id="JAMKPW020000007">
    <property type="protein sequence ID" value="KAK8216707.1"/>
    <property type="molecule type" value="Genomic_DNA"/>
</dbReference>
<protein>
    <submittedName>
        <fullName evidence="1">Uncharacterized protein</fullName>
    </submittedName>
</protein>